<name>A0ABN1GQK2_9CAUL</name>
<reference evidence="1 2" key="1">
    <citation type="journal article" date="2019" name="Int. J. Syst. Evol. Microbiol.">
        <title>The Global Catalogue of Microorganisms (GCM) 10K type strain sequencing project: providing services to taxonomists for standard genome sequencing and annotation.</title>
        <authorList>
            <consortium name="The Broad Institute Genomics Platform"/>
            <consortium name="The Broad Institute Genome Sequencing Center for Infectious Disease"/>
            <person name="Wu L."/>
            <person name="Ma J."/>
        </authorList>
    </citation>
    <scope>NUCLEOTIDE SEQUENCE [LARGE SCALE GENOMIC DNA]</scope>
    <source>
        <strain evidence="1 2">JCM 12928</strain>
    </source>
</reference>
<comment type="caution">
    <text evidence="1">The sequence shown here is derived from an EMBL/GenBank/DDBJ whole genome shotgun (WGS) entry which is preliminary data.</text>
</comment>
<dbReference type="Proteomes" id="UP001501352">
    <property type="component" value="Unassembled WGS sequence"/>
</dbReference>
<dbReference type="Pfam" id="PF04229">
    <property type="entry name" value="GrpB"/>
    <property type="match status" value="1"/>
</dbReference>
<dbReference type="Gene3D" id="3.30.460.10">
    <property type="entry name" value="Beta Polymerase, domain 2"/>
    <property type="match status" value="1"/>
</dbReference>
<protein>
    <submittedName>
        <fullName evidence="1">GrpB family protein</fullName>
    </submittedName>
</protein>
<dbReference type="SUPFAM" id="SSF81301">
    <property type="entry name" value="Nucleotidyltransferase"/>
    <property type="match status" value="1"/>
</dbReference>
<dbReference type="RefSeq" id="WP_343791187.1">
    <property type="nucleotide sequence ID" value="NZ_BAAAGA010000001.1"/>
</dbReference>
<dbReference type="PANTHER" id="PTHR34822:SF1">
    <property type="entry name" value="GRPB FAMILY PROTEIN"/>
    <property type="match status" value="1"/>
</dbReference>
<gene>
    <name evidence="1" type="ORF">GCM10009422_09670</name>
</gene>
<proteinExistence type="predicted"/>
<sequence length="173" mass="18474">MPRPVTLAEPDPDWPARAEALIADLRAAAPEAFIALHHIGSTAVPGLKAKPVIDLLGEAVDLARIDAARSALEGAGWRWRGENGVAGRRYLTREDPQTGERAVHLHAHAAGDPMIPWHLAFRDRLRAEPATAEAYAGEKARCAALHPGDSGAYAACKKAWTDGAAAEAVDRRN</sequence>
<evidence type="ECO:0000313" key="1">
    <source>
        <dbReference type="EMBL" id="GAA0616529.1"/>
    </source>
</evidence>
<accession>A0ABN1GQK2</accession>
<dbReference type="InterPro" id="IPR043519">
    <property type="entry name" value="NT_sf"/>
</dbReference>
<evidence type="ECO:0000313" key="2">
    <source>
        <dbReference type="Proteomes" id="UP001501352"/>
    </source>
</evidence>
<dbReference type="InterPro" id="IPR007344">
    <property type="entry name" value="GrpB/CoaE"/>
</dbReference>
<organism evidence="1 2">
    <name type="scientific">Brevundimonas kwangchunensis</name>
    <dbReference type="NCBI Taxonomy" id="322163"/>
    <lineage>
        <taxon>Bacteria</taxon>
        <taxon>Pseudomonadati</taxon>
        <taxon>Pseudomonadota</taxon>
        <taxon>Alphaproteobacteria</taxon>
        <taxon>Caulobacterales</taxon>
        <taxon>Caulobacteraceae</taxon>
        <taxon>Brevundimonas</taxon>
    </lineage>
</organism>
<dbReference type="PANTHER" id="PTHR34822">
    <property type="entry name" value="GRPB DOMAIN PROTEIN (AFU_ORTHOLOGUE AFUA_1G01530)"/>
    <property type="match status" value="1"/>
</dbReference>
<keyword evidence="2" id="KW-1185">Reference proteome</keyword>
<dbReference type="EMBL" id="BAAAGA010000001">
    <property type="protein sequence ID" value="GAA0616529.1"/>
    <property type="molecule type" value="Genomic_DNA"/>
</dbReference>